<feature type="region of interest" description="Disordered" evidence="11">
    <location>
        <begin position="351"/>
        <end position="423"/>
    </location>
</feature>
<feature type="compositionally biased region" description="Basic and acidic residues" evidence="11">
    <location>
        <begin position="248"/>
        <end position="257"/>
    </location>
</feature>
<dbReference type="GO" id="GO:0005778">
    <property type="term" value="C:peroxisomal membrane"/>
    <property type="evidence" value="ECO:0007669"/>
    <property type="project" value="UniProtKB-SubCell"/>
</dbReference>
<evidence type="ECO:0000256" key="6">
    <source>
        <dbReference type="ARBA" id="ARBA00023140"/>
    </source>
</evidence>
<dbReference type="GO" id="GO:1990429">
    <property type="term" value="C:peroxisomal importomer complex"/>
    <property type="evidence" value="ECO:0007669"/>
    <property type="project" value="TreeGrafter"/>
</dbReference>
<evidence type="ECO:0000256" key="2">
    <source>
        <dbReference type="ARBA" id="ARBA00022448"/>
    </source>
</evidence>
<reference evidence="14" key="1">
    <citation type="submission" date="2021-01" db="EMBL/GenBank/DDBJ databases">
        <authorList>
            <person name="Corre E."/>
            <person name="Pelletier E."/>
            <person name="Niang G."/>
            <person name="Scheremetjew M."/>
            <person name="Finn R."/>
            <person name="Kale V."/>
            <person name="Holt S."/>
            <person name="Cochrane G."/>
            <person name="Meng A."/>
            <person name="Brown T."/>
            <person name="Cohen L."/>
        </authorList>
    </citation>
    <scope>NUCLEOTIDE SEQUENCE</scope>
    <source>
        <strain evidence="14">CCMP1897</strain>
    </source>
</reference>
<feature type="region of interest" description="Disordered" evidence="11">
    <location>
        <begin position="300"/>
        <end position="338"/>
    </location>
</feature>
<feature type="domain" description="Peroxisome membrane anchor protein Pex14p N-terminal" evidence="12">
    <location>
        <begin position="7"/>
        <end position="50"/>
    </location>
</feature>
<evidence type="ECO:0000256" key="4">
    <source>
        <dbReference type="ARBA" id="ARBA00023010"/>
    </source>
</evidence>
<evidence type="ECO:0000256" key="7">
    <source>
        <dbReference type="ARBA" id="ARBA00029502"/>
    </source>
</evidence>
<dbReference type="InterPro" id="IPR006785">
    <property type="entry name" value="Pex14_N"/>
</dbReference>
<comment type="subcellular location">
    <subcellularLocation>
        <location evidence="9 10">Peroxisome membrane</location>
    </subcellularLocation>
</comment>
<dbReference type="GO" id="GO:0016560">
    <property type="term" value="P:protein import into peroxisome matrix, docking"/>
    <property type="evidence" value="ECO:0007669"/>
    <property type="project" value="UniProtKB-UniRule"/>
</dbReference>
<evidence type="ECO:0000256" key="11">
    <source>
        <dbReference type="SAM" id="MobiDB-lite"/>
    </source>
</evidence>
<keyword evidence="6 10" id="KW-0576">Peroxisome</keyword>
<evidence type="ECO:0000256" key="3">
    <source>
        <dbReference type="ARBA" id="ARBA00022927"/>
    </source>
</evidence>
<evidence type="ECO:0000259" key="12">
    <source>
        <dbReference type="Pfam" id="PF04695"/>
    </source>
</evidence>
<proteinExistence type="inferred from homology"/>
<evidence type="ECO:0000256" key="5">
    <source>
        <dbReference type="ARBA" id="ARBA00023136"/>
    </source>
</evidence>
<keyword evidence="4" id="KW-0811">Translocation</keyword>
<dbReference type="Pfam" id="PF04695">
    <property type="entry name" value="Pex14_N"/>
    <property type="match status" value="1"/>
</dbReference>
<dbReference type="PANTHER" id="PTHR23058">
    <property type="entry name" value="PEROXISOMAL MEMBRANE PROTEIN PEX14"/>
    <property type="match status" value="1"/>
</dbReference>
<dbReference type="GO" id="GO:0005102">
    <property type="term" value="F:signaling receptor binding"/>
    <property type="evidence" value="ECO:0007669"/>
    <property type="project" value="TreeGrafter"/>
</dbReference>
<comment type="similarity">
    <text evidence="1 10">Belongs to the peroxin-14 family.</text>
</comment>
<dbReference type="Pfam" id="PF17733">
    <property type="entry name" value="KPWE_dom"/>
    <property type="match status" value="1"/>
</dbReference>
<evidence type="ECO:0000313" key="14">
    <source>
        <dbReference type="EMBL" id="CAE0611244.1"/>
    </source>
</evidence>
<feature type="compositionally biased region" description="Low complexity" evidence="11">
    <location>
        <begin position="259"/>
        <end position="269"/>
    </location>
</feature>
<evidence type="ECO:0000256" key="9">
    <source>
        <dbReference type="ARBA" id="ARBA00046271"/>
    </source>
</evidence>
<accession>A0A7S3UDD0</accession>
<comment type="function">
    <text evidence="10">Component of the PEX13-PEX14 docking complex, a translocon channel that specifically mediates the import of peroxisomal cargo proteins bound to PEX5 receptor. The PEX13-PEX14 docking complex forms a large import pore which can be opened to a diameter of about 9 nm. Mechanistically, PEX5 receptor along with cargo proteins associates with the PEX14 subunit of the PEX13-PEX14 docking complex in the cytosol, leading to the insertion of the receptor into the organelle membrane with the concomitant translocation of the cargo into the peroxisome matrix.</text>
</comment>
<feature type="compositionally biased region" description="Polar residues" evidence="11">
    <location>
        <begin position="319"/>
        <end position="331"/>
    </location>
</feature>
<dbReference type="InterPro" id="IPR036388">
    <property type="entry name" value="WH-like_DNA-bd_sf"/>
</dbReference>
<gene>
    <name evidence="14" type="ORF">PSAL00342_LOCUS5079</name>
</gene>
<dbReference type="InterPro" id="IPR025655">
    <property type="entry name" value="PEX14"/>
</dbReference>
<name>A0A7S3UDD0_9CHLO</name>
<protein>
    <recommendedName>
        <fullName evidence="7 10">Peroxisomal membrane protein PEX14</fullName>
    </recommendedName>
    <alternativeName>
        <fullName evidence="8 10">Peroxin-14</fullName>
    </alternativeName>
</protein>
<dbReference type="Gene3D" id="1.10.10.10">
    <property type="entry name" value="Winged helix-like DNA-binding domain superfamily/Winged helix DNA-binding domain"/>
    <property type="match status" value="1"/>
</dbReference>
<keyword evidence="3 10" id="KW-0653">Protein transport</keyword>
<keyword evidence="2 10" id="KW-0813">Transport</keyword>
<evidence type="ECO:0000259" key="13">
    <source>
        <dbReference type="Pfam" id="PF17733"/>
    </source>
</evidence>
<evidence type="ECO:0000256" key="1">
    <source>
        <dbReference type="ARBA" id="ARBA00005443"/>
    </source>
</evidence>
<evidence type="ECO:0000256" key="10">
    <source>
        <dbReference type="RuleBase" id="RU367032"/>
    </source>
</evidence>
<organism evidence="14">
    <name type="scientific">Picocystis salinarum</name>
    <dbReference type="NCBI Taxonomy" id="88271"/>
    <lineage>
        <taxon>Eukaryota</taxon>
        <taxon>Viridiplantae</taxon>
        <taxon>Chlorophyta</taxon>
        <taxon>Picocystophyceae</taxon>
        <taxon>Picocystales</taxon>
        <taxon>Picocystaceae</taxon>
        <taxon>Picocystis</taxon>
    </lineage>
</organism>
<dbReference type="AlphaFoldDB" id="A0A7S3UDD0"/>
<keyword evidence="5 10" id="KW-0472">Membrane</keyword>
<evidence type="ECO:0000256" key="8">
    <source>
        <dbReference type="ARBA" id="ARBA00029691"/>
    </source>
</evidence>
<dbReference type="PANTHER" id="PTHR23058:SF0">
    <property type="entry name" value="PEROXISOMAL MEMBRANE PROTEIN PEX14"/>
    <property type="match status" value="1"/>
</dbReference>
<feature type="region of interest" description="Disordered" evidence="11">
    <location>
        <begin position="239"/>
        <end position="275"/>
    </location>
</feature>
<dbReference type="InterPro" id="IPR040554">
    <property type="entry name" value="KPWE_PEX14_dom"/>
</dbReference>
<sequence>MADGGGREARVRNAVAFLQHPKVVGSSESAQRTFLAGKGLAEDEVDEAFRLAKEESPTMKQDLGAQMARVEQPTRTNVVEKGGWRWTQVVLYTGFAVGGLYAANAAFGEYLSRFVRKMKQEGETPGAVMQGRRTLDEILQVKTMVQNAMQESKDVRAHMELQEKALVSHLQGMQVTLEKIHAALEAPTRETEAAPASLQRLEDRLADIQDRFLSVESQSVERNLNLDCELTEIKSLLQARSSSPGGMDDTRTAKDASAEEVPGAEPAEGTRFQPVLKSHALDLDTSGESLEVTERSDIATTGAAQDPEVGSFSMPVTEPSGTQRSPVSISSDRPPHPQSYLDVLAMLERGETPPGIRSDVADQPPDPAQVPRGSTMHVRPKPWLRSSDPGSDAPVPSSTSPGEDEDDWRPPSPPQPSLTAYTI</sequence>
<dbReference type="EMBL" id="HBIS01005627">
    <property type="protein sequence ID" value="CAE0611244.1"/>
    <property type="molecule type" value="Transcribed_RNA"/>
</dbReference>
<feature type="domain" description="Peroxisomal membrane protein PEX14-like KPWE" evidence="13">
    <location>
        <begin position="335"/>
        <end position="383"/>
    </location>
</feature>